<keyword evidence="2" id="KW-1185">Reference proteome</keyword>
<gene>
    <name evidence="1" type="ORF">AMET1_0630</name>
</gene>
<sequence>MKTKLIKQTPIEWPVIETEIKTSIIVSHKRVDQAFNEATKQMVKAISNDLNTSWEEG</sequence>
<proteinExistence type="predicted"/>
<accession>A0A1Y3GC40</accession>
<dbReference type="SUPFAM" id="SSF141130">
    <property type="entry name" value="Acetamidase/Formamidase-like"/>
    <property type="match status" value="1"/>
</dbReference>
<dbReference type="EMBL" id="MRZU01000003">
    <property type="protein sequence ID" value="OUJ18979.1"/>
    <property type="molecule type" value="Genomic_DNA"/>
</dbReference>
<dbReference type="Gene3D" id="3.10.28.20">
    <property type="entry name" value="Acetamidase/Formamidase-like domains"/>
    <property type="match status" value="1"/>
</dbReference>
<protein>
    <submittedName>
        <fullName evidence="1">Acetamidase/formamidase, nonfunctional</fullName>
    </submittedName>
</protein>
<organism evidence="1 2">
    <name type="scientific">Methanonatronarchaeum thermophilum</name>
    <dbReference type="NCBI Taxonomy" id="1927129"/>
    <lineage>
        <taxon>Archaea</taxon>
        <taxon>Methanobacteriati</taxon>
        <taxon>Methanobacteriota</taxon>
        <taxon>Methanonatronarchaeia</taxon>
        <taxon>Methanonatronarchaeales</taxon>
        <taxon>Methanonatronarchaeaceae</taxon>
        <taxon>Methanonatronarchaeum</taxon>
    </lineage>
</organism>
<comment type="caution">
    <text evidence="1">The sequence shown here is derived from an EMBL/GenBank/DDBJ whole genome shotgun (WGS) entry which is preliminary data.</text>
</comment>
<evidence type="ECO:0000313" key="1">
    <source>
        <dbReference type="EMBL" id="OUJ18979.1"/>
    </source>
</evidence>
<name>A0A1Y3GC40_9EURY</name>
<dbReference type="RefSeq" id="WP_161490737.1">
    <property type="nucleotide sequence ID" value="NZ_MRZU01000003.1"/>
</dbReference>
<dbReference type="AlphaFoldDB" id="A0A1Y3GC40"/>
<dbReference type="Proteomes" id="UP000195137">
    <property type="component" value="Unassembled WGS sequence"/>
</dbReference>
<evidence type="ECO:0000313" key="2">
    <source>
        <dbReference type="Proteomes" id="UP000195137"/>
    </source>
</evidence>
<reference evidence="1 2" key="1">
    <citation type="submission" date="2016-12" db="EMBL/GenBank/DDBJ databases">
        <title>Discovery of methanogenic haloarchaea.</title>
        <authorList>
            <person name="Sorokin D.Y."/>
            <person name="Makarova K.S."/>
            <person name="Abbas B."/>
            <person name="Ferrer M."/>
            <person name="Golyshin P.N."/>
        </authorList>
    </citation>
    <scope>NUCLEOTIDE SEQUENCE [LARGE SCALE GENOMIC DNA]</scope>
    <source>
        <strain evidence="1">AMET1</strain>
    </source>
</reference>